<proteinExistence type="predicted"/>
<sequence length="90" mass="9867">MLPGLSHSCFGRFSGVAPKCFVCFTGRFGQEVPGTTPQEVRLFDMAQPQSKFPTSIIASQSMRNSDGIESVHKQWPEKPMPGRPGRDGPD</sequence>
<dbReference type="Proteomes" id="UP000188388">
    <property type="component" value="Unassembled WGS sequence"/>
</dbReference>
<dbReference type="STRING" id="1631249.BQ8794_130308"/>
<evidence type="ECO:0000256" key="1">
    <source>
        <dbReference type="SAM" id="MobiDB-lite"/>
    </source>
</evidence>
<reference evidence="3" key="1">
    <citation type="submission" date="2017-01" db="EMBL/GenBank/DDBJ databases">
        <authorList>
            <person name="Brunel B."/>
        </authorList>
    </citation>
    <scope>NUCLEOTIDE SEQUENCE [LARGE SCALE GENOMIC DNA]</scope>
</reference>
<feature type="region of interest" description="Disordered" evidence="1">
    <location>
        <begin position="58"/>
        <end position="90"/>
    </location>
</feature>
<keyword evidence="3" id="KW-1185">Reference proteome</keyword>
<dbReference type="EMBL" id="FTPD01000005">
    <property type="protein sequence ID" value="SIT53824.1"/>
    <property type="molecule type" value="Genomic_DNA"/>
</dbReference>
<evidence type="ECO:0000313" key="2">
    <source>
        <dbReference type="EMBL" id="SIT53824.1"/>
    </source>
</evidence>
<dbReference type="AlphaFoldDB" id="A0A1R3V608"/>
<name>A0A1R3V608_9HYPH</name>
<gene>
    <name evidence="2" type="ORF">BQ8794_130308</name>
</gene>
<organism evidence="2 3">
    <name type="scientific">Mesorhizobium prunaredense</name>
    <dbReference type="NCBI Taxonomy" id="1631249"/>
    <lineage>
        <taxon>Bacteria</taxon>
        <taxon>Pseudomonadati</taxon>
        <taxon>Pseudomonadota</taxon>
        <taxon>Alphaproteobacteria</taxon>
        <taxon>Hyphomicrobiales</taxon>
        <taxon>Phyllobacteriaceae</taxon>
        <taxon>Mesorhizobium</taxon>
    </lineage>
</organism>
<evidence type="ECO:0000313" key="3">
    <source>
        <dbReference type="Proteomes" id="UP000188388"/>
    </source>
</evidence>
<accession>A0A1R3V608</accession>
<protein>
    <submittedName>
        <fullName evidence="2">Uncharacterized protein</fullName>
    </submittedName>
</protein>